<keyword evidence="3" id="KW-1133">Transmembrane helix</keyword>
<protein>
    <submittedName>
        <fullName evidence="4">Phosphatidylglycerophosphate synthase</fullName>
    </submittedName>
</protein>
<dbReference type="InterPro" id="IPR048254">
    <property type="entry name" value="CDP_ALCOHOL_P_TRANSF_CS"/>
</dbReference>
<comment type="similarity">
    <text evidence="2">Belongs to the CDP-alcohol phosphatidyltransferase class-I family.</text>
</comment>
<dbReference type="Gene3D" id="1.20.120.1760">
    <property type="match status" value="1"/>
</dbReference>
<dbReference type="AlphaFoldDB" id="A0A4R2H602"/>
<accession>A0A4R2H602</accession>
<dbReference type="InterPro" id="IPR000462">
    <property type="entry name" value="CDP-OH_P_trans"/>
</dbReference>
<dbReference type="Proteomes" id="UP000294508">
    <property type="component" value="Unassembled WGS sequence"/>
</dbReference>
<dbReference type="OrthoDB" id="1376015at2"/>
<feature type="transmembrane region" description="Helical" evidence="3">
    <location>
        <begin position="60"/>
        <end position="78"/>
    </location>
</feature>
<dbReference type="InterPro" id="IPR043130">
    <property type="entry name" value="CDP-OH_PTrfase_TM_dom"/>
</dbReference>
<evidence type="ECO:0000313" key="5">
    <source>
        <dbReference type="Proteomes" id="UP000294508"/>
    </source>
</evidence>
<dbReference type="GO" id="GO:0008654">
    <property type="term" value="P:phospholipid biosynthetic process"/>
    <property type="evidence" value="ECO:0007669"/>
    <property type="project" value="InterPro"/>
</dbReference>
<evidence type="ECO:0000256" key="2">
    <source>
        <dbReference type="RuleBase" id="RU003750"/>
    </source>
</evidence>
<keyword evidence="1 2" id="KW-0808">Transferase</keyword>
<comment type="caution">
    <text evidence="4">The sequence shown here is derived from an EMBL/GenBank/DDBJ whole genome shotgun (WGS) entry which is preliminary data.</text>
</comment>
<gene>
    <name evidence="4" type="ORF">EV652_112204</name>
</gene>
<evidence type="ECO:0000313" key="4">
    <source>
        <dbReference type="EMBL" id="TCO20458.1"/>
    </source>
</evidence>
<feature type="transmembrane region" description="Helical" evidence="3">
    <location>
        <begin position="84"/>
        <end position="102"/>
    </location>
</feature>
<dbReference type="PROSITE" id="PS00379">
    <property type="entry name" value="CDP_ALCOHOL_P_TRANSF"/>
    <property type="match status" value="1"/>
</dbReference>
<dbReference type="EMBL" id="SLWN01000012">
    <property type="protein sequence ID" value="TCO20458.1"/>
    <property type="molecule type" value="Genomic_DNA"/>
</dbReference>
<keyword evidence="3" id="KW-0812">Transmembrane</keyword>
<keyword evidence="3" id="KW-0472">Membrane</keyword>
<dbReference type="GO" id="GO:0016020">
    <property type="term" value="C:membrane"/>
    <property type="evidence" value="ECO:0007669"/>
    <property type="project" value="InterPro"/>
</dbReference>
<dbReference type="Pfam" id="PF01066">
    <property type="entry name" value="CDP-OH_P_transf"/>
    <property type="match status" value="1"/>
</dbReference>
<organism evidence="4 5">
    <name type="scientific">Kribbella steppae</name>
    <dbReference type="NCBI Taxonomy" id="2512223"/>
    <lineage>
        <taxon>Bacteria</taxon>
        <taxon>Bacillati</taxon>
        <taxon>Actinomycetota</taxon>
        <taxon>Actinomycetes</taxon>
        <taxon>Propionibacteriales</taxon>
        <taxon>Kribbellaceae</taxon>
        <taxon>Kribbella</taxon>
    </lineage>
</organism>
<feature type="transmembrane region" description="Helical" evidence="3">
    <location>
        <begin position="178"/>
        <end position="197"/>
    </location>
</feature>
<evidence type="ECO:0000256" key="3">
    <source>
        <dbReference type="SAM" id="Phobius"/>
    </source>
</evidence>
<dbReference type="PROSITE" id="PS51257">
    <property type="entry name" value="PROKAR_LIPOPROTEIN"/>
    <property type="match status" value="1"/>
</dbReference>
<feature type="transmembrane region" description="Helical" evidence="3">
    <location>
        <begin position="203"/>
        <end position="222"/>
    </location>
</feature>
<feature type="transmembrane region" description="Helical" evidence="3">
    <location>
        <begin position="31"/>
        <end position="48"/>
    </location>
</feature>
<name>A0A4R2H602_9ACTN</name>
<feature type="transmembrane region" description="Helical" evidence="3">
    <location>
        <begin position="122"/>
        <end position="139"/>
    </location>
</feature>
<sequence>MIVLRPVSAGAAATAFGCLMAAAPLPAGAAFVGYLAAALLIVAGWGRSRRRFGLANTVTLARLVGTVWILALLLQAVWAEPTPLIAICIAVVGAVCLILDGVDGRVARRRGETSSFGGRFDIETDAATTLLVAISLAVFDVAGWWVVAIGALRYAYLLAGIPLPALRAPLPFSQARRVIGMSQAVLLVVSLWLAAVLPSLASGGWLALLPGLGLLALMFSFGRDIWRQLRT</sequence>
<proteinExistence type="inferred from homology"/>
<reference evidence="4 5" key="1">
    <citation type="journal article" date="2015" name="Stand. Genomic Sci.">
        <title>Genomic Encyclopedia of Bacterial and Archaeal Type Strains, Phase III: the genomes of soil and plant-associated and newly described type strains.</title>
        <authorList>
            <person name="Whitman W.B."/>
            <person name="Woyke T."/>
            <person name="Klenk H.P."/>
            <person name="Zhou Y."/>
            <person name="Lilburn T.G."/>
            <person name="Beck B.J."/>
            <person name="De Vos P."/>
            <person name="Vandamme P."/>
            <person name="Eisen J.A."/>
            <person name="Garrity G."/>
            <person name="Hugenholtz P."/>
            <person name="Kyrpides N.C."/>
        </authorList>
    </citation>
    <scope>NUCLEOTIDE SEQUENCE [LARGE SCALE GENOMIC DNA]</scope>
    <source>
        <strain evidence="4 5">VKM Ac-2572</strain>
    </source>
</reference>
<dbReference type="GO" id="GO:0016780">
    <property type="term" value="F:phosphotransferase activity, for other substituted phosphate groups"/>
    <property type="evidence" value="ECO:0007669"/>
    <property type="project" value="InterPro"/>
</dbReference>
<evidence type="ECO:0000256" key="1">
    <source>
        <dbReference type="ARBA" id="ARBA00022679"/>
    </source>
</evidence>
<keyword evidence="5" id="KW-1185">Reference proteome</keyword>
<feature type="transmembrane region" description="Helical" evidence="3">
    <location>
        <begin position="145"/>
        <end position="166"/>
    </location>
</feature>
<dbReference type="RefSeq" id="WP_132212977.1">
    <property type="nucleotide sequence ID" value="NZ_SLWN01000012.1"/>
</dbReference>